<keyword evidence="3" id="KW-1185">Reference proteome</keyword>
<dbReference type="RefSeq" id="WP_083622969.1">
    <property type="nucleotide sequence ID" value="NZ_LR735023.1"/>
</dbReference>
<evidence type="ECO:0000313" key="3">
    <source>
        <dbReference type="Proteomes" id="UP000182190"/>
    </source>
</evidence>
<comment type="caution">
    <text evidence="2">The sequence shown here is derived from an EMBL/GenBank/DDBJ whole genome shotgun (WGS) entry which is preliminary data.</text>
</comment>
<accession>A0A7Z9C4W2</accession>
<protein>
    <submittedName>
        <fullName evidence="2">Uncharacterized protein</fullName>
    </submittedName>
</protein>
<sequence>MPTTISEEQFNRLKELILRLQSLTQKESEVSQLVNEINQLLVEIETDTDGEEASIEGLITRSEGDPLIIDGGNS</sequence>
<dbReference type="EMBL" id="CZCS02000243">
    <property type="protein sequence ID" value="VXD25949.1"/>
    <property type="molecule type" value="Genomic_DNA"/>
</dbReference>
<evidence type="ECO:0000256" key="1">
    <source>
        <dbReference type="SAM" id="Coils"/>
    </source>
</evidence>
<dbReference type="AlphaFoldDB" id="A0A7Z9C4W2"/>
<gene>
    <name evidence="2" type="ORF">PL9631_980035</name>
</gene>
<organism evidence="2 3">
    <name type="scientific">Planktothrix paucivesiculata PCC 9631</name>
    <dbReference type="NCBI Taxonomy" id="671071"/>
    <lineage>
        <taxon>Bacteria</taxon>
        <taxon>Bacillati</taxon>
        <taxon>Cyanobacteriota</taxon>
        <taxon>Cyanophyceae</taxon>
        <taxon>Oscillatoriophycideae</taxon>
        <taxon>Oscillatoriales</taxon>
        <taxon>Microcoleaceae</taxon>
        <taxon>Planktothrix</taxon>
    </lineage>
</organism>
<keyword evidence="1" id="KW-0175">Coiled coil</keyword>
<feature type="coiled-coil region" evidence="1">
    <location>
        <begin position="6"/>
        <end position="43"/>
    </location>
</feature>
<proteinExistence type="predicted"/>
<reference evidence="2" key="1">
    <citation type="submission" date="2019-10" db="EMBL/GenBank/DDBJ databases">
        <authorList>
            <consortium name="Genoscope - CEA"/>
            <person name="William W."/>
        </authorList>
    </citation>
    <scope>NUCLEOTIDE SEQUENCE [LARGE SCALE GENOMIC DNA]</scope>
    <source>
        <strain evidence="2">BBR_PRJEB10994</strain>
    </source>
</reference>
<dbReference type="Proteomes" id="UP000182190">
    <property type="component" value="Unassembled WGS sequence"/>
</dbReference>
<name>A0A7Z9C4W2_9CYAN</name>
<evidence type="ECO:0000313" key="2">
    <source>
        <dbReference type="EMBL" id="VXD25949.1"/>
    </source>
</evidence>